<evidence type="ECO:0000313" key="2">
    <source>
        <dbReference type="Proteomes" id="UP001271640"/>
    </source>
</evidence>
<reference evidence="2" key="1">
    <citation type="journal article" date="2024" name="Toxins">
        <title>Genome Sequence Analysis of Native Xenorhabdus Strains Isolated from Entomopathogenic Nematodes in Argentina.</title>
        <authorList>
            <person name="Palma L."/>
            <person name="Frizzo L."/>
            <person name="Kaiser S."/>
            <person name="Berry C."/>
            <person name="Caballero P."/>
            <person name="Bode H.B."/>
            <person name="Del Valle E.E."/>
        </authorList>
    </citation>
    <scope>NUCLEOTIDE SEQUENCE [LARGE SCALE GENOMIC DNA]</scope>
    <source>
        <strain evidence="2">Reich</strain>
    </source>
</reference>
<sequence>MNDRRLYNTSNYDIDIFAQGTAESKFGFVTAYPGRNVWVFIEGDELLTLRANIVIDKGVNSSVIFSQELKASPGGYLYNIFNRKEIAININYDQDFFEFIIT</sequence>
<gene>
    <name evidence="1" type="ORF">FE394_15880</name>
</gene>
<dbReference type="Proteomes" id="UP001271640">
    <property type="component" value="Unassembled WGS sequence"/>
</dbReference>
<organism evidence="1 2">
    <name type="scientific">Xenorhabdus littoralis</name>
    <dbReference type="NCBI Taxonomy" id="2582835"/>
    <lineage>
        <taxon>Bacteria</taxon>
        <taxon>Pseudomonadati</taxon>
        <taxon>Pseudomonadota</taxon>
        <taxon>Gammaproteobacteria</taxon>
        <taxon>Enterobacterales</taxon>
        <taxon>Morganellaceae</taxon>
        <taxon>Xenorhabdus</taxon>
    </lineage>
</organism>
<evidence type="ECO:0000313" key="1">
    <source>
        <dbReference type="EMBL" id="MDX8000634.1"/>
    </source>
</evidence>
<name>A0ABU4SPS1_9GAMM</name>
<proteinExistence type="predicted"/>
<dbReference type="EMBL" id="VCDP01000067">
    <property type="protein sequence ID" value="MDX8000634.1"/>
    <property type="molecule type" value="Genomic_DNA"/>
</dbReference>
<comment type="caution">
    <text evidence="1">The sequence shown here is derived from an EMBL/GenBank/DDBJ whole genome shotgun (WGS) entry which is preliminary data.</text>
</comment>
<protein>
    <submittedName>
        <fullName evidence="1">Uncharacterized protein</fullName>
    </submittedName>
</protein>
<keyword evidence="2" id="KW-1185">Reference proteome</keyword>
<dbReference type="RefSeq" id="WP_319927345.1">
    <property type="nucleotide sequence ID" value="NZ_VCDP01000067.1"/>
</dbReference>
<accession>A0ABU4SPS1</accession>